<accession>A0A4R9BJ44</accession>
<gene>
    <name evidence="1" type="ORF">E3T61_16670</name>
</gene>
<proteinExistence type="predicted"/>
<dbReference type="RefSeq" id="WP_134641980.1">
    <property type="nucleotide sequence ID" value="NZ_SOHM01000034.1"/>
</dbReference>
<evidence type="ECO:0000313" key="1">
    <source>
        <dbReference type="EMBL" id="TFD85765.1"/>
    </source>
</evidence>
<sequence>MDMPFMLLSRLCGSLIWSRGTAKMDGTEIWNHEIQHTDTGSNRPATVQNVAIDPAIRDEWEGAWPRIWIAAVAHAGPDIDTRLFDEIRGTANGSSERADLLHRIIGPSWRDEFGDSAFDHDAYSTWSQSGMATHTAALPTRLEDDPERRDLPALIPAWHAA</sequence>
<dbReference type="AlphaFoldDB" id="A0A4R9BJ44"/>
<reference evidence="1 2" key="1">
    <citation type="submission" date="2019-03" db="EMBL/GenBank/DDBJ databases">
        <title>Genomics of glacier-inhabiting Cryobacterium strains.</title>
        <authorList>
            <person name="Liu Q."/>
            <person name="Xin Y.-H."/>
        </authorList>
    </citation>
    <scope>NUCLEOTIDE SEQUENCE [LARGE SCALE GENOMIC DNA]</scope>
    <source>
        <strain evidence="1 2">Sr59</strain>
    </source>
</reference>
<protein>
    <submittedName>
        <fullName evidence="1">Uncharacterized protein</fullName>
    </submittedName>
</protein>
<dbReference type="EMBL" id="SOHM01000034">
    <property type="protein sequence ID" value="TFD85765.1"/>
    <property type="molecule type" value="Genomic_DNA"/>
</dbReference>
<dbReference type="Proteomes" id="UP000298468">
    <property type="component" value="Unassembled WGS sequence"/>
</dbReference>
<name>A0A4R9BJ44_9MICO</name>
<comment type="caution">
    <text evidence="1">The sequence shown here is derived from an EMBL/GenBank/DDBJ whole genome shotgun (WGS) entry which is preliminary data.</text>
</comment>
<evidence type="ECO:0000313" key="2">
    <source>
        <dbReference type="Proteomes" id="UP000298468"/>
    </source>
</evidence>
<dbReference type="OrthoDB" id="4933261at2"/>
<organism evidence="1 2">
    <name type="scientific">Cryobacterium lactosi</name>
    <dbReference type="NCBI Taxonomy" id="1259202"/>
    <lineage>
        <taxon>Bacteria</taxon>
        <taxon>Bacillati</taxon>
        <taxon>Actinomycetota</taxon>
        <taxon>Actinomycetes</taxon>
        <taxon>Micrococcales</taxon>
        <taxon>Microbacteriaceae</taxon>
        <taxon>Cryobacterium</taxon>
    </lineage>
</organism>
<keyword evidence="2" id="KW-1185">Reference proteome</keyword>